<reference evidence="1 2" key="1">
    <citation type="journal article" date="2016" name="Mol. Biol. Evol.">
        <title>Comparative Genomics of Early-Diverging Mushroom-Forming Fungi Provides Insights into the Origins of Lignocellulose Decay Capabilities.</title>
        <authorList>
            <person name="Nagy L.G."/>
            <person name="Riley R."/>
            <person name="Tritt A."/>
            <person name="Adam C."/>
            <person name="Daum C."/>
            <person name="Floudas D."/>
            <person name="Sun H."/>
            <person name="Yadav J.S."/>
            <person name="Pangilinan J."/>
            <person name="Larsson K.H."/>
            <person name="Matsuura K."/>
            <person name="Barry K."/>
            <person name="Labutti K."/>
            <person name="Kuo R."/>
            <person name="Ohm R.A."/>
            <person name="Bhattacharya S.S."/>
            <person name="Shirouzu T."/>
            <person name="Yoshinaga Y."/>
            <person name="Martin F.M."/>
            <person name="Grigoriev I.V."/>
            <person name="Hibbett D.S."/>
        </authorList>
    </citation>
    <scope>NUCLEOTIDE SEQUENCE [LARGE SCALE GENOMIC DNA]</scope>
    <source>
        <strain evidence="1 2">HHB12029</strain>
    </source>
</reference>
<keyword evidence="2" id="KW-1185">Reference proteome</keyword>
<dbReference type="STRING" id="1314781.A0A165ZN56"/>
<organism evidence="1 2">
    <name type="scientific">Exidia glandulosa HHB12029</name>
    <dbReference type="NCBI Taxonomy" id="1314781"/>
    <lineage>
        <taxon>Eukaryota</taxon>
        <taxon>Fungi</taxon>
        <taxon>Dikarya</taxon>
        <taxon>Basidiomycota</taxon>
        <taxon>Agaricomycotina</taxon>
        <taxon>Agaricomycetes</taxon>
        <taxon>Auriculariales</taxon>
        <taxon>Exidiaceae</taxon>
        <taxon>Exidia</taxon>
    </lineage>
</organism>
<feature type="non-terminal residue" evidence="1">
    <location>
        <position position="187"/>
    </location>
</feature>
<gene>
    <name evidence="1" type="ORF">EXIGLDRAFT_567135</name>
</gene>
<dbReference type="InParanoid" id="A0A165ZN56"/>
<protein>
    <submittedName>
        <fullName evidence="1">Uncharacterized protein</fullName>
    </submittedName>
</protein>
<dbReference type="AlphaFoldDB" id="A0A165ZN56"/>
<dbReference type="EMBL" id="KV426233">
    <property type="protein sequence ID" value="KZV84259.1"/>
    <property type="molecule type" value="Genomic_DNA"/>
</dbReference>
<evidence type="ECO:0000313" key="2">
    <source>
        <dbReference type="Proteomes" id="UP000077266"/>
    </source>
</evidence>
<sequence length="187" mass="21847">LPEEDLDILRAFSFQVEQHISRGTYQSMPDYFPDLDLDTYESNRARMRQLSGISSTTYDCCQNSCVLFVGRHASLDKCPECSSARYDDNGRAVHRFSYLPLIPRLRAMFYNAESSKRQLYRDQATKEHKDGHYCDVFDGEHYRNLLSKHVRIDGEEQTHKYFSDMRDLALGLFTDGFGPFKKRKQTC</sequence>
<feature type="non-terminal residue" evidence="1">
    <location>
        <position position="1"/>
    </location>
</feature>
<evidence type="ECO:0000313" key="1">
    <source>
        <dbReference type="EMBL" id="KZV84259.1"/>
    </source>
</evidence>
<accession>A0A165ZN56</accession>
<proteinExistence type="predicted"/>
<dbReference type="OrthoDB" id="3257409at2759"/>
<dbReference type="Proteomes" id="UP000077266">
    <property type="component" value="Unassembled WGS sequence"/>
</dbReference>
<name>A0A165ZN56_EXIGL</name>